<proteinExistence type="predicted"/>
<accession>A0A2W5AWH9</accession>
<dbReference type="AlphaFoldDB" id="A0A2W5AWH9"/>
<dbReference type="Pfam" id="PF11349">
    <property type="entry name" value="DUF3151"/>
    <property type="match status" value="1"/>
</dbReference>
<evidence type="ECO:0000313" key="2">
    <source>
        <dbReference type="Proteomes" id="UP000249451"/>
    </source>
</evidence>
<gene>
    <name evidence="1" type="ORF">DI609_09345</name>
</gene>
<dbReference type="InterPro" id="IPR014487">
    <property type="entry name" value="DUF3151"/>
</dbReference>
<comment type="caution">
    <text evidence="1">The sequence shown here is derived from an EMBL/GenBank/DDBJ whole genome shotgun (WGS) entry which is preliminary data.</text>
</comment>
<reference evidence="1 2" key="1">
    <citation type="submission" date="2017-11" db="EMBL/GenBank/DDBJ databases">
        <title>Infants hospitalized years apart are colonized by the same room-sourced microbial strains.</title>
        <authorList>
            <person name="Brooks B."/>
            <person name="Olm M.R."/>
            <person name="Firek B.A."/>
            <person name="Baker R."/>
            <person name="Thomas B.C."/>
            <person name="Morowitz M.J."/>
            <person name="Banfield J.F."/>
        </authorList>
    </citation>
    <scope>NUCLEOTIDE SEQUENCE [LARGE SCALE GENOMIC DNA]</scope>
    <source>
        <strain evidence="1">S2_012_000_R3_87</strain>
    </source>
</reference>
<evidence type="ECO:0000313" key="1">
    <source>
        <dbReference type="EMBL" id="PZO98980.1"/>
    </source>
</evidence>
<dbReference type="PIRSF" id="PIRSF017349">
    <property type="entry name" value="UCP017349"/>
    <property type="match status" value="1"/>
</dbReference>
<sequence length="153" mass="16409">MAEQLRTGRDLFGAEHPEVRLPEELTSAVTADDAGADLESLAKIAKANPKDSGAWAALAFRLIEADEPVTAYACARTGYHRGLDALRGNGWRGTGPVPWDHVPNQGVLRAIGALVVAAKRINEDDEVIRCLNLLNDCDPAAVPAMNLEDVDKL</sequence>
<dbReference type="Proteomes" id="UP000249451">
    <property type="component" value="Unassembled WGS sequence"/>
</dbReference>
<organism evidence="1 2">
    <name type="scientific">Corynebacterium urealyticum</name>
    <dbReference type="NCBI Taxonomy" id="43771"/>
    <lineage>
        <taxon>Bacteria</taxon>
        <taxon>Bacillati</taxon>
        <taxon>Actinomycetota</taxon>
        <taxon>Actinomycetes</taxon>
        <taxon>Mycobacteriales</taxon>
        <taxon>Corynebacteriaceae</taxon>
        <taxon>Corynebacterium</taxon>
    </lineage>
</organism>
<name>A0A2W5AWH9_9CORY</name>
<dbReference type="EMBL" id="QFNY01000237">
    <property type="protein sequence ID" value="PZO98980.1"/>
    <property type="molecule type" value="Genomic_DNA"/>
</dbReference>
<protein>
    <submittedName>
        <fullName evidence="1">DUF3151 domain-containing protein</fullName>
    </submittedName>
</protein>